<dbReference type="CDD" id="cd08896">
    <property type="entry name" value="SRPBCC_CalC_Aha1-like_3"/>
    <property type="match status" value="1"/>
</dbReference>
<dbReference type="InterPro" id="IPR013538">
    <property type="entry name" value="ASHA1/2-like_C"/>
</dbReference>
<protein>
    <submittedName>
        <fullName evidence="3">Polyketide cyclase</fullName>
    </submittedName>
</protein>
<sequence length="167" mass="18938">MKRSNLVPANPADHAETSDLVISRVLRAPRTALWRAWTEPDLLKEWWCPRPWTTEVLAFDLRSGGAFHTYMRGPDGGTSDNPGCFLEIVPQARLVFTSMLTAQWRPNTPWLGFTGIITMADEGEGSRYEARVMHPDNATRERHEALGFFDGWNTCITQLDDFASTLR</sequence>
<evidence type="ECO:0000313" key="4">
    <source>
        <dbReference type="Proteomes" id="UP000218022"/>
    </source>
</evidence>
<reference evidence="3 4" key="1">
    <citation type="submission" date="2017-01" db="EMBL/GenBank/DDBJ databases">
        <title>Whole-Genome Shotgun Sequencing of Two beta-Proteobacterial Species in Search of the Bulgecin Biosynthetic Cluster.</title>
        <authorList>
            <person name="Horsman M.E."/>
            <person name="Marous D.R."/>
            <person name="Li R."/>
            <person name="Oliver R.A."/>
            <person name="Byun B."/>
            <person name="Emrich S.J."/>
            <person name="Boggess B."/>
            <person name="Townsend C.A."/>
            <person name="Mobashery S."/>
        </authorList>
    </citation>
    <scope>NUCLEOTIDE SEQUENCE [LARGE SCALE GENOMIC DNA]</scope>
    <source>
        <strain evidence="3 4">ATCC 31363</strain>
    </source>
</reference>
<evidence type="ECO:0000313" key="3">
    <source>
        <dbReference type="EMBL" id="PCE21875.1"/>
    </source>
</evidence>
<comment type="similarity">
    <text evidence="1">Belongs to the AHA1 family.</text>
</comment>
<dbReference type="SUPFAM" id="SSF55961">
    <property type="entry name" value="Bet v1-like"/>
    <property type="match status" value="1"/>
</dbReference>
<accession>A0A2A4EM73</accession>
<dbReference type="Proteomes" id="UP000218022">
    <property type="component" value="Unassembled WGS sequence"/>
</dbReference>
<dbReference type="Pfam" id="PF08327">
    <property type="entry name" value="AHSA1"/>
    <property type="match status" value="1"/>
</dbReference>
<comment type="caution">
    <text evidence="3">The sequence shown here is derived from an EMBL/GenBank/DDBJ whole genome shotgun (WGS) entry which is preliminary data.</text>
</comment>
<gene>
    <name evidence="3" type="ORF">BWP39_19585</name>
</gene>
<dbReference type="InterPro" id="IPR023393">
    <property type="entry name" value="START-like_dom_sf"/>
</dbReference>
<evidence type="ECO:0000259" key="2">
    <source>
        <dbReference type="Pfam" id="PF08327"/>
    </source>
</evidence>
<organism evidence="3 4">
    <name type="scientific">Paraburkholderia acidicola</name>
    <dbReference type="NCBI Taxonomy" id="1912599"/>
    <lineage>
        <taxon>Bacteria</taxon>
        <taxon>Pseudomonadati</taxon>
        <taxon>Pseudomonadota</taxon>
        <taxon>Betaproteobacteria</taxon>
        <taxon>Burkholderiales</taxon>
        <taxon>Burkholderiaceae</taxon>
        <taxon>Paraburkholderia</taxon>
    </lineage>
</organism>
<dbReference type="EMBL" id="MTZV01000006">
    <property type="protein sequence ID" value="PCE21875.1"/>
    <property type="molecule type" value="Genomic_DNA"/>
</dbReference>
<proteinExistence type="inferred from homology"/>
<dbReference type="RefSeq" id="WP_207556971.1">
    <property type="nucleotide sequence ID" value="NZ_MTZV01000006.1"/>
</dbReference>
<name>A0A2A4EM73_9BURK</name>
<feature type="domain" description="Activator of Hsp90 ATPase homologue 1/2-like C-terminal" evidence="2">
    <location>
        <begin position="27"/>
        <end position="161"/>
    </location>
</feature>
<dbReference type="AlphaFoldDB" id="A0A2A4EM73"/>
<evidence type="ECO:0000256" key="1">
    <source>
        <dbReference type="ARBA" id="ARBA00006817"/>
    </source>
</evidence>
<dbReference type="Gene3D" id="3.30.530.20">
    <property type="match status" value="1"/>
</dbReference>